<organism evidence="1 2">
    <name type="scientific">Mycoplasmopsis columboralis</name>
    <dbReference type="NCBI Taxonomy" id="171282"/>
    <lineage>
        <taxon>Bacteria</taxon>
        <taxon>Bacillati</taxon>
        <taxon>Mycoplasmatota</taxon>
        <taxon>Mycoplasmoidales</taxon>
        <taxon>Metamycoplasmataceae</taxon>
        <taxon>Mycoplasmopsis</taxon>
    </lineage>
</organism>
<evidence type="ECO:0008006" key="3">
    <source>
        <dbReference type="Google" id="ProtNLM"/>
    </source>
</evidence>
<protein>
    <recommendedName>
        <fullName evidence="3">Lipoprotein</fullName>
    </recommendedName>
</protein>
<dbReference type="InterPro" id="IPR027593">
    <property type="entry name" value="Aro_clust"/>
</dbReference>
<dbReference type="PROSITE" id="PS51257">
    <property type="entry name" value="PROKAR_LIPOPROTEIN"/>
    <property type="match status" value="1"/>
</dbReference>
<dbReference type="Proteomes" id="UP000289497">
    <property type="component" value="Chromosome"/>
</dbReference>
<dbReference type="AlphaFoldDB" id="A0A449B6U1"/>
<reference evidence="1 2" key="1">
    <citation type="submission" date="2019-01" db="EMBL/GenBank/DDBJ databases">
        <authorList>
            <consortium name="Pathogen Informatics"/>
        </authorList>
    </citation>
    <scope>NUCLEOTIDE SEQUENCE [LARGE SCALE GENOMIC DNA]</scope>
    <source>
        <strain evidence="1 2">NCTC10179</strain>
    </source>
</reference>
<dbReference type="EMBL" id="LR215039">
    <property type="protein sequence ID" value="VEU76314.1"/>
    <property type="molecule type" value="Genomic_DNA"/>
</dbReference>
<dbReference type="KEGG" id="mcou:NCTC10179_00490"/>
<evidence type="ECO:0000313" key="2">
    <source>
        <dbReference type="Proteomes" id="UP000289497"/>
    </source>
</evidence>
<accession>A0A449B6U1</accession>
<keyword evidence="2" id="KW-1185">Reference proteome</keyword>
<dbReference type="NCBIfam" id="TIGR04313">
    <property type="entry name" value="aro_clust_Mycop"/>
    <property type="match status" value="1"/>
</dbReference>
<dbReference type="OrthoDB" id="401395at2"/>
<dbReference type="RefSeq" id="WP_036434789.1">
    <property type="nucleotide sequence ID" value="NZ_LR215039.1"/>
</dbReference>
<name>A0A449B6U1_9BACT</name>
<evidence type="ECO:0000313" key="1">
    <source>
        <dbReference type="EMBL" id="VEU76314.1"/>
    </source>
</evidence>
<sequence>MKKWLLLSSSIIPFVLVSCTQTPKKDTPTNENTNVLDALNSYLFTNDKTTQKQYYLEQNAISKNLFLELNYALYWFPLYYISSQNRNDSFANLTLSSKKIIENALTKNWYWFLKNITRFEFVLNPYGDKFQSSDLENAIFEKGNKDKKILLNIKDNLQKVIIKDFALPNSTNQLSNTKFVYFLFGDNKVVSAVLYNKDNINFFNLTGDVLEFEGKLSINEIQKQLDSIQNSMIQIYQQKIKEEIDYLKLLDSSEEEINLFLTSVNDLNFFKLFTLNGYNQIISQTFQELFDKNIFSRYTLRKVNYD</sequence>
<proteinExistence type="predicted"/>
<gene>
    <name evidence="1" type="ORF">NCTC10179_00490</name>
</gene>